<evidence type="ECO:0000256" key="5">
    <source>
        <dbReference type="ARBA" id="ARBA00012458"/>
    </source>
</evidence>
<dbReference type="NCBIfam" id="TIGR01496">
    <property type="entry name" value="DHPS"/>
    <property type="match status" value="1"/>
</dbReference>
<evidence type="ECO:0000313" key="13">
    <source>
        <dbReference type="EMBL" id="MCP2257276.1"/>
    </source>
</evidence>
<keyword evidence="8 10" id="KW-0460">Magnesium</keyword>
<dbReference type="Pfam" id="PF00809">
    <property type="entry name" value="Pterin_bind"/>
    <property type="match status" value="1"/>
</dbReference>
<keyword evidence="7 10" id="KW-0479">Metal-binding</keyword>
<dbReference type="PANTHER" id="PTHR20941:SF1">
    <property type="entry name" value="FOLIC ACID SYNTHESIS PROTEIN FOL1"/>
    <property type="match status" value="1"/>
</dbReference>
<evidence type="ECO:0000256" key="1">
    <source>
        <dbReference type="ARBA" id="ARBA00000012"/>
    </source>
</evidence>
<keyword evidence="9 10" id="KW-0289">Folate biosynthesis</keyword>
<evidence type="ECO:0000256" key="11">
    <source>
        <dbReference type="SAM" id="MobiDB-lite"/>
    </source>
</evidence>
<protein>
    <recommendedName>
        <fullName evidence="5 10">Dihydropteroate synthase</fullName>
        <shortName evidence="10">DHPS</shortName>
        <ecNumber evidence="5 10">2.5.1.15</ecNumber>
    </recommendedName>
    <alternativeName>
        <fullName evidence="10">Dihydropteroate pyrophosphorylase</fullName>
    </alternativeName>
</protein>
<dbReference type="InterPro" id="IPR006390">
    <property type="entry name" value="DHP_synth_dom"/>
</dbReference>
<dbReference type="InterPro" id="IPR045031">
    <property type="entry name" value="DHP_synth-like"/>
</dbReference>
<gene>
    <name evidence="13" type="ORF">LX15_000961</name>
</gene>
<comment type="similarity">
    <text evidence="4 10">Belongs to the DHPS family.</text>
</comment>
<comment type="catalytic activity">
    <reaction evidence="1">
        <text>(7,8-dihydropterin-6-yl)methyl diphosphate + 4-aminobenzoate = 7,8-dihydropteroate + diphosphate</text>
        <dbReference type="Rhea" id="RHEA:19949"/>
        <dbReference type="ChEBI" id="CHEBI:17836"/>
        <dbReference type="ChEBI" id="CHEBI:17839"/>
        <dbReference type="ChEBI" id="CHEBI:33019"/>
        <dbReference type="ChEBI" id="CHEBI:72950"/>
        <dbReference type="EC" id="2.5.1.15"/>
    </reaction>
</comment>
<accession>A0ABT1HP46</accession>
<dbReference type="Gene3D" id="3.20.20.20">
    <property type="entry name" value="Dihydropteroate synthase-like"/>
    <property type="match status" value="1"/>
</dbReference>
<dbReference type="InterPro" id="IPR011005">
    <property type="entry name" value="Dihydropteroate_synth-like_sf"/>
</dbReference>
<keyword evidence="6 10" id="KW-0808">Transferase</keyword>
<evidence type="ECO:0000256" key="10">
    <source>
        <dbReference type="RuleBase" id="RU361205"/>
    </source>
</evidence>
<evidence type="ECO:0000256" key="6">
    <source>
        <dbReference type="ARBA" id="ARBA00022679"/>
    </source>
</evidence>
<dbReference type="SUPFAM" id="SSF51717">
    <property type="entry name" value="Dihydropteroate synthetase-like"/>
    <property type="match status" value="1"/>
</dbReference>
<organism evidence="13 14">
    <name type="scientific">Streptoalloteichus tenebrarius (strain ATCC 17920 / DSM 40477 / JCM 4838 / CBS 697.72 / NBRC 16177 / NCIMB 11028 / NRRL B-12390 / A12253. 1 / ISP 5477)</name>
    <name type="common">Streptomyces tenebrarius</name>
    <dbReference type="NCBI Taxonomy" id="1933"/>
    <lineage>
        <taxon>Bacteria</taxon>
        <taxon>Bacillati</taxon>
        <taxon>Actinomycetota</taxon>
        <taxon>Actinomycetes</taxon>
        <taxon>Pseudonocardiales</taxon>
        <taxon>Pseudonocardiaceae</taxon>
        <taxon>Streptoalloteichus</taxon>
    </lineage>
</organism>
<dbReference type="PROSITE" id="PS50972">
    <property type="entry name" value="PTERIN_BINDING"/>
    <property type="match status" value="1"/>
</dbReference>
<evidence type="ECO:0000313" key="14">
    <source>
        <dbReference type="Proteomes" id="UP001205311"/>
    </source>
</evidence>
<dbReference type="PANTHER" id="PTHR20941">
    <property type="entry name" value="FOLATE SYNTHESIS PROTEINS"/>
    <property type="match status" value="1"/>
</dbReference>
<dbReference type="RefSeq" id="WP_253668239.1">
    <property type="nucleotide sequence ID" value="NZ_JAMTCP010000003.1"/>
</dbReference>
<dbReference type="EMBL" id="JAMTCP010000003">
    <property type="protein sequence ID" value="MCP2257276.1"/>
    <property type="molecule type" value="Genomic_DNA"/>
</dbReference>
<evidence type="ECO:0000256" key="2">
    <source>
        <dbReference type="ARBA" id="ARBA00001946"/>
    </source>
</evidence>
<keyword evidence="14" id="KW-1185">Reference proteome</keyword>
<dbReference type="EC" id="2.5.1.15" evidence="5 10"/>
<feature type="compositionally biased region" description="Low complexity" evidence="11">
    <location>
        <begin position="285"/>
        <end position="295"/>
    </location>
</feature>
<evidence type="ECO:0000256" key="4">
    <source>
        <dbReference type="ARBA" id="ARBA00009503"/>
    </source>
</evidence>
<evidence type="ECO:0000256" key="7">
    <source>
        <dbReference type="ARBA" id="ARBA00022723"/>
    </source>
</evidence>
<comment type="pathway">
    <text evidence="3 10">Cofactor biosynthesis; tetrahydrofolate biosynthesis; 7,8-dihydrofolate from 2-amino-4-hydroxy-6-hydroxymethyl-7,8-dihydropteridine diphosphate and 4-aminobenzoate: step 1/2.</text>
</comment>
<feature type="region of interest" description="Disordered" evidence="11">
    <location>
        <begin position="279"/>
        <end position="307"/>
    </location>
</feature>
<feature type="domain" description="Pterin-binding" evidence="12">
    <location>
        <begin position="16"/>
        <end position="268"/>
    </location>
</feature>
<comment type="cofactor">
    <cofactor evidence="2 10">
        <name>Mg(2+)</name>
        <dbReference type="ChEBI" id="CHEBI:18420"/>
    </cofactor>
</comment>
<evidence type="ECO:0000259" key="12">
    <source>
        <dbReference type="PROSITE" id="PS50972"/>
    </source>
</evidence>
<name>A0ABT1HP46_STRSD</name>
<comment type="caution">
    <text evidence="13">The sequence shown here is derived from an EMBL/GenBank/DDBJ whole genome shotgun (WGS) entry which is preliminary data.</text>
</comment>
<comment type="function">
    <text evidence="10">Catalyzes the condensation of para-aminobenzoate (pABA) with 6-hydroxymethyl-7,8-dihydropterin diphosphate (DHPt-PP) to form 7,8-dihydropteroate (H2Pte), the immediate precursor of folate derivatives.</text>
</comment>
<evidence type="ECO:0000256" key="3">
    <source>
        <dbReference type="ARBA" id="ARBA00004763"/>
    </source>
</evidence>
<dbReference type="PROSITE" id="PS00792">
    <property type="entry name" value="DHPS_1"/>
    <property type="match status" value="1"/>
</dbReference>
<sequence length="307" mass="32909">MRLRLGRDNYDITYRPLVMGILNRTTDSFYDAGRYWHLDDLLRHAEDLVADGADLLDVGARPGGVGVREVSVAEELDLVEETVAALRSRVTVPLSVDTRRAVVAERAFRVGAVVGNDMSGFRDPDYLAVAASFGATVVATHIRLPPGVPDPEPVYDDVVSDVRAALRHLASLARDAGLSREQVILDPGLDLGKTWWQSVRLLAAMDRYAALGHPLLLGASHKIFLGRLLGLDTHERGPASVAAATIGALRGCRVLRVHDVRGARQAADLVAAILRADEENADSTGGARSGSASGEGNAGRRTERATQ</sequence>
<evidence type="ECO:0000256" key="8">
    <source>
        <dbReference type="ARBA" id="ARBA00022842"/>
    </source>
</evidence>
<feature type="compositionally biased region" description="Basic and acidic residues" evidence="11">
    <location>
        <begin position="298"/>
        <end position="307"/>
    </location>
</feature>
<dbReference type="InterPro" id="IPR000489">
    <property type="entry name" value="Pterin-binding_dom"/>
</dbReference>
<evidence type="ECO:0000256" key="9">
    <source>
        <dbReference type="ARBA" id="ARBA00022909"/>
    </source>
</evidence>
<reference evidence="13 14" key="1">
    <citation type="submission" date="2022-06" db="EMBL/GenBank/DDBJ databases">
        <title>Genomic Encyclopedia of Archaeal and Bacterial Type Strains, Phase II (KMG-II): from individual species to whole genera.</title>
        <authorList>
            <person name="Goeker M."/>
        </authorList>
    </citation>
    <scope>NUCLEOTIDE SEQUENCE [LARGE SCALE GENOMIC DNA]</scope>
    <source>
        <strain evidence="13 14">DSM 40477</strain>
    </source>
</reference>
<proteinExistence type="inferred from homology"/>
<dbReference type="Proteomes" id="UP001205311">
    <property type="component" value="Unassembled WGS sequence"/>
</dbReference>